<dbReference type="EMBL" id="BLQM01000401">
    <property type="protein sequence ID" value="GMH87835.1"/>
    <property type="molecule type" value="Genomic_DNA"/>
</dbReference>
<dbReference type="AlphaFoldDB" id="A0A9W7BKG6"/>
<accession>A0A9W7BKG6</accession>
<sequence length="142" mass="16066">MTVVEIMGYIMLSKFAKDQIKLFASLPDDKLRKFVFEVLPHSIAPTLLSIAFLQAESMSCFFENWNEAGLSVAICTDKSHSTNVFSAVFVTVSTIRIFVLPFIDYTLDHFVYSFLSGFLSQRQKVIMPVIIIQQEQNSAVRG</sequence>
<protein>
    <submittedName>
        <fullName evidence="1">Uncharacterized protein</fullName>
    </submittedName>
</protein>
<reference evidence="2" key="1">
    <citation type="journal article" date="2023" name="Commun. Biol.">
        <title>Genome analysis of Parmales, the sister group of diatoms, reveals the evolutionary specialization of diatoms from phago-mixotrophs to photoautotrophs.</title>
        <authorList>
            <person name="Ban H."/>
            <person name="Sato S."/>
            <person name="Yoshikawa S."/>
            <person name="Yamada K."/>
            <person name="Nakamura Y."/>
            <person name="Ichinomiya M."/>
            <person name="Sato N."/>
            <person name="Blanc-Mathieu R."/>
            <person name="Endo H."/>
            <person name="Kuwata A."/>
            <person name="Ogata H."/>
        </authorList>
    </citation>
    <scope>NUCLEOTIDE SEQUENCE [LARGE SCALE GENOMIC DNA]</scope>
</reference>
<evidence type="ECO:0000313" key="1">
    <source>
        <dbReference type="EMBL" id="GMH87835.1"/>
    </source>
</evidence>
<name>A0A9W7BKG6_9STRA</name>
<gene>
    <name evidence="1" type="ORF">TL16_g10978</name>
</gene>
<evidence type="ECO:0000313" key="2">
    <source>
        <dbReference type="Proteomes" id="UP001162640"/>
    </source>
</evidence>
<dbReference type="Proteomes" id="UP001162640">
    <property type="component" value="Unassembled WGS sequence"/>
</dbReference>
<comment type="caution">
    <text evidence="1">The sequence shown here is derived from an EMBL/GenBank/DDBJ whole genome shotgun (WGS) entry which is preliminary data.</text>
</comment>
<organism evidence="1 2">
    <name type="scientific">Triparma laevis f. inornata</name>
    <dbReference type="NCBI Taxonomy" id="1714386"/>
    <lineage>
        <taxon>Eukaryota</taxon>
        <taxon>Sar</taxon>
        <taxon>Stramenopiles</taxon>
        <taxon>Ochrophyta</taxon>
        <taxon>Bolidophyceae</taxon>
        <taxon>Parmales</taxon>
        <taxon>Triparmaceae</taxon>
        <taxon>Triparma</taxon>
    </lineage>
</organism>
<proteinExistence type="predicted"/>